<name>A0A7J6LYX6_PERCH</name>
<comment type="caution">
    <text evidence="1">The sequence shown here is derived from an EMBL/GenBank/DDBJ whole genome shotgun (WGS) entry which is preliminary data.</text>
</comment>
<gene>
    <name evidence="1" type="ORF">FOL47_005103</name>
</gene>
<dbReference type="InterPro" id="IPR016024">
    <property type="entry name" value="ARM-type_fold"/>
</dbReference>
<dbReference type="Proteomes" id="UP000591131">
    <property type="component" value="Unassembled WGS sequence"/>
</dbReference>
<evidence type="ECO:0000313" key="2">
    <source>
        <dbReference type="Proteomes" id="UP000591131"/>
    </source>
</evidence>
<dbReference type="AlphaFoldDB" id="A0A7J6LYX6"/>
<dbReference type="InterPro" id="IPR011989">
    <property type="entry name" value="ARM-like"/>
</dbReference>
<organism evidence="1 2">
    <name type="scientific">Perkinsus chesapeaki</name>
    <name type="common">Clam parasite</name>
    <name type="synonym">Perkinsus andrewsi</name>
    <dbReference type="NCBI Taxonomy" id="330153"/>
    <lineage>
        <taxon>Eukaryota</taxon>
        <taxon>Sar</taxon>
        <taxon>Alveolata</taxon>
        <taxon>Perkinsozoa</taxon>
        <taxon>Perkinsea</taxon>
        <taxon>Perkinsida</taxon>
        <taxon>Perkinsidae</taxon>
        <taxon>Perkinsus</taxon>
    </lineage>
</organism>
<protein>
    <submittedName>
        <fullName evidence="1">Uncharacterized protein</fullName>
    </submittedName>
</protein>
<sequence>MISSLGQPGDGLEGRRCVPTREGITNEQHIVAFAAEDLPKPKPSEQVQVAFASWEMPHLKYQFENPGTDRSTRLNILVHLDQRLSDPIAANEAIECGVLDMLVAFLDDIDQSRVTPDGDVDTHYRLLALKVVYRLSRSTVGRAALAHNGNALQALKREETLLSPRCWLTRRTTTLVLLELSGFAEGAARLFDTGYLEVLYSRVCVRRSSQGPVEGRSEVRCDVFEVLSNMVSLGPSDAGKVAASFAGLPMLIPASPTNSTVSSILRFLLEVSLVGVDAKKAVSADSSFTNKIVLLFMSVDAPPSVVDVGWSLAASLTVLVDVKTEVWDACPDLLDHVIERLTVNRPSQGAVLRHVIQVLANLQELPTIREWFLSHGAAEVLDAIAEEDGQDATVIQAEN</sequence>
<dbReference type="SUPFAM" id="SSF48371">
    <property type="entry name" value="ARM repeat"/>
    <property type="match status" value="1"/>
</dbReference>
<proteinExistence type="predicted"/>
<accession>A0A7J6LYX6</accession>
<evidence type="ECO:0000313" key="1">
    <source>
        <dbReference type="EMBL" id="KAF4664492.1"/>
    </source>
</evidence>
<reference evidence="1 2" key="1">
    <citation type="submission" date="2020-04" db="EMBL/GenBank/DDBJ databases">
        <title>Perkinsus chesapeaki whole genome sequence.</title>
        <authorList>
            <person name="Bogema D.R."/>
        </authorList>
    </citation>
    <scope>NUCLEOTIDE SEQUENCE [LARGE SCALE GENOMIC DNA]</scope>
    <source>
        <strain evidence="1">ATCC PRA-425</strain>
    </source>
</reference>
<keyword evidence="2" id="KW-1185">Reference proteome</keyword>
<dbReference type="Gene3D" id="1.25.10.10">
    <property type="entry name" value="Leucine-rich Repeat Variant"/>
    <property type="match status" value="1"/>
</dbReference>
<dbReference type="EMBL" id="JAAPAO010000286">
    <property type="protein sequence ID" value="KAF4664492.1"/>
    <property type="molecule type" value="Genomic_DNA"/>
</dbReference>